<proteinExistence type="predicted"/>
<dbReference type="Pfam" id="PF14412">
    <property type="entry name" value="AHH"/>
    <property type="match status" value="1"/>
</dbReference>
<dbReference type="InterPro" id="IPR032871">
    <property type="entry name" value="AHH_dom_containing"/>
</dbReference>
<accession>A0A3B0ZSD9</accession>
<evidence type="ECO:0000313" key="1">
    <source>
        <dbReference type="EMBL" id="VAW88949.1"/>
    </source>
</evidence>
<reference evidence="1" key="1">
    <citation type="submission" date="2018-06" db="EMBL/GenBank/DDBJ databases">
        <authorList>
            <person name="Zhirakovskaya E."/>
        </authorList>
    </citation>
    <scope>NUCLEOTIDE SEQUENCE</scope>
</reference>
<protein>
    <submittedName>
        <fullName evidence="1">Uncharacterized protein</fullName>
    </submittedName>
</protein>
<name>A0A3B0ZSD9_9ZZZZ</name>
<sequence length="254" mass="28678">MEIGEGVAKLVIIMEKGEKCDYKPKKTTWKAILKGDGGKLGENLGNKPNASCVAELSSTTYPSQAHHLIPNARLNPKAAGAQKNPPHPVYELLIKGDYLYDDTDYDINHKNNGKWMPYAHALNEWITGATKKADKKHNKALIFDVMNVTQIQLHQGSHSDKRFGMGETGYLTRVNQYLDKIEDNGLSHFDGEFKCDDCSDKEQKGLYPPRENTIRYFDEASKHIEEDINECNIFVSEVASKFHQDIGFVMENNT</sequence>
<dbReference type="AlphaFoldDB" id="A0A3B0ZSD9"/>
<organism evidence="1">
    <name type="scientific">hydrothermal vent metagenome</name>
    <dbReference type="NCBI Taxonomy" id="652676"/>
    <lineage>
        <taxon>unclassified sequences</taxon>
        <taxon>metagenomes</taxon>
        <taxon>ecological metagenomes</taxon>
    </lineage>
</organism>
<gene>
    <name evidence="1" type="ORF">MNBD_GAMMA17-1957</name>
</gene>
<dbReference type="EMBL" id="UOFQ01000113">
    <property type="protein sequence ID" value="VAW88949.1"/>
    <property type="molecule type" value="Genomic_DNA"/>
</dbReference>